<protein>
    <submittedName>
        <fullName evidence="1">Uncharacterized protein</fullName>
    </submittedName>
</protein>
<evidence type="ECO:0000313" key="1">
    <source>
        <dbReference type="EMBL" id="SGY93998.1"/>
    </source>
</evidence>
<reference evidence="1 2" key="1">
    <citation type="submission" date="2016-11" db="EMBL/GenBank/DDBJ databases">
        <authorList>
            <person name="Klemetsen T."/>
        </authorList>
    </citation>
    <scope>NUCLEOTIDE SEQUENCE [LARGE SCALE GENOMIC DNA]</scope>
    <source>
        <strain evidence="1">MT 2528</strain>
    </source>
</reference>
<organism evidence="1 2">
    <name type="scientific">Moritella viscosa</name>
    <dbReference type="NCBI Taxonomy" id="80854"/>
    <lineage>
        <taxon>Bacteria</taxon>
        <taxon>Pseudomonadati</taxon>
        <taxon>Pseudomonadota</taxon>
        <taxon>Gammaproteobacteria</taxon>
        <taxon>Alteromonadales</taxon>
        <taxon>Moritellaceae</taxon>
        <taxon>Moritella</taxon>
    </lineage>
</organism>
<gene>
    <name evidence="1" type="ORF">MT2528_2688</name>
</gene>
<proteinExistence type="predicted"/>
<accession>A0ABY1HFM5</accession>
<dbReference type="Proteomes" id="UP000182660">
    <property type="component" value="Unassembled WGS sequence"/>
</dbReference>
<comment type="caution">
    <text evidence="1">The sequence shown here is derived from an EMBL/GenBank/DDBJ whole genome shotgun (WGS) entry which is preliminary data.</text>
</comment>
<keyword evidence="2" id="KW-1185">Reference proteome</keyword>
<dbReference type="RefSeq" id="WP_075472542.1">
    <property type="nucleotide sequence ID" value="NZ_CAWQZC010000153.1"/>
</dbReference>
<dbReference type="GeneID" id="61296523"/>
<evidence type="ECO:0000313" key="2">
    <source>
        <dbReference type="Proteomes" id="UP000182660"/>
    </source>
</evidence>
<name>A0ABY1HFM5_9GAMM</name>
<dbReference type="EMBL" id="FPLJ01000060">
    <property type="protein sequence ID" value="SGY93998.1"/>
    <property type="molecule type" value="Genomic_DNA"/>
</dbReference>
<sequence>MLQAVKLVFSAGSFIFRRVSSKQQADAVYKVIVPQIKSMLLAGKSINDSDVKEAIELLKTLPDMGAKRRNFYRKYLRSKDDILRLPDTSNRIMFGYWW</sequence>